<keyword evidence="2" id="KW-0813">Transport</keyword>
<organism evidence="7 8">
    <name type="scientific">Prauserella marina</name>
    <dbReference type="NCBI Taxonomy" id="530584"/>
    <lineage>
        <taxon>Bacteria</taxon>
        <taxon>Bacillati</taxon>
        <taxon>Actinomycetota</taxon>
        <taxon>Actinomycetes</taxon>
        <taxon>Pseudonocardiales</taxon>
        <taxon>Pseudonocardiaceae</taxon>
        <taxon>Prauserella</taxon>
    </lineage>
</organism>
<evidence type="ECO:0000313" key="8">
    <source>
        <dbReference type="Proteomes" id="UP000199494"/>
    </source>
</evidence>
<dbReference type="NCBIfam" id="TIGR00711">
    <property type="entry name" value="efflux_EmrB"/>
    <property type="match status" value="1"/>
</dbReference>
<dbReference type="Gene3D" id="1.20.1720.10">
    <property type="entry name" value="Multidrug resistance protein D"/>
    <property type="match status" value="1"/>
</dbReference>
<comment type="subcellular location">
    <subcellularLocation>
        <location evidence="1">Cell membrane</location>
        <topology evidence="1">Multi-pass membrane protein</topology>
    </subcellularLocation>
</comment>
<evidence type="ECO:0000256" key="1">
    <source>
        <dbReference type="ARBA" id="ARBA00004651"/>
    </source>
</evidence>
<sequence length="545" mass="56053">MEAMSTAAPRGPSSAHPMRRAWLSLFAVALGILVVQLDGTVVSIANPAIAADLRADLSQIAWVTTAYLLVLAGLLIPAGNVADRIGHKKAFLIGIAGFSIASLLCGLAWSVEFLIAARVLQGVFAALLGPAGVAVIRTVFPPEKLGMGFGVFGAVSALALAGGPVLGGLMVEYATWHWAFFINLPFGVVAVLVALAVIPSVRPSARARLDLPGAFTLTLAMVSIVWAINGVAEHGWTSARTLGFLAAGLVLIGVFAVIENKRKHPMVPLSLFRNRSFTAGSVLLAATMFGFFAILFYLTFFLQSVLAKSAIEAAVAILPLTAVFVVASPLAGWISTRFGSRLALLLGAALTALALFLFSGIETSSDQLSLLPAFLIAGLGAGLMMVPAIEAIVGSVPEDKAGVASGVQQSTQQLGSTLGIAVFGALLSQVVSDRFRPNLAGALGEGDSALAAELAGNPDVGQAVTLGFPPSARAEVGDLLGSDDPGVLAAITSAAHRTFVEGLHDVFLIAAGVTVLAGFLALLVRRAPGQVVDNAPDQESEGELR</sequence>
<keyword evidence="5" id="KW-1133">Transmembrane helix</keyword>
<evidence type="ECO:0000256" key="4">
    <source>
        <dbReference type="ARBA" id="ARBA00022692"/>
    </source>
</evidence>
<dbReference type="Pfam" id="PF07690">
    <property type="entry name" value="MFS_1"/>
    <property type="match status" value="1"/>
</dbReference>
<dbReference type="GO" id="GO:0005886">
    <property type="term" value="C:plasma membrane"/>
    <property type="evidence" value="ECO:0007669"/>
    <property type="project" value="UniProtKB-SubCell"/>
</dbReference>
<dbReference type="InterPro" id="IPR020846">
    <property type="entry name" value="MFS_dom"/>
</dbReference>
<evidence type="ECO:0000256" key="2">
    <source>
        <dbReference type="ARBA" id="ARBA00022448"/>
    </source>
</evidence>
<keyword evidence="4" id="KW-0812">Transmembrane</keyword>
<dbReference type="OrthoDB" id="7375466at2"/>
<dbReference type="Proteomes" id="UP000199494">
    <property type="component" value="Unassembled WGS sequence"/>
</dbReference>
<proteinExistence type="predicted"/>
<dbReference type="InterPro" id="IPR004638">
    <property type="entry name" value="EmrB-like"/>
</dbReference>
<dbReference type="GO" id="GO:0022857">
    <property type="term" value="F:transmembrane transporter activity"/>
    <property type="evidence" value="ECO:0007669"/>
    <property type="project" value="InterPro"/>
</dbReference>
<keyword evidence="8" id="KW-1185">Reference proteome</keyword>
<dbReference type="InterPro" id="IPR011701">
    <property type="entry name" value="MFS"/>
</dbReference>
<evidence type="ECO:0000256" key="3">
    <source>
        <dbReference type="ARBA" id="ARBA00022475"/>
    </source>
</evidence>
<evidence type="ECO:0000256" key="5">
    <source>
        <dbReference type="ARBA" id="ARBA00022989"/>
    </source>
</evidence>
<keyword evidence="3" id="KW-1003">Cell membrane</keyword>
<dbReference type="Gene3D" id="1.20.1250.20">
    <property type="entry name" value="MFS general substrate transporter like domains"/>
    <property type="match status" value="1"/>
</dbReference>
<accession>A0A222VU46</accession>
<dbReference type="STRING" id="530584.SAMN05421630_11266"/>
<evidence type="ECO:0000313" key="7">
    <source>
        <dbReference type="EMBL" id="SDD76864.1"/>
    </source>
</evidence>
<dbReference type="InterPro" id="IPR036259">
    <property type="entry name" value="MFS_trans_sf"/>
</dbReference>
<gene>
    <name evidence="7" type="ORF">SAMN05421630_11266</name>
</gene>
<dbReference type="AlphaFoldDB" id="A0A222VU46"/>
<keyword evidence="6" id="KW-0472">Membrane</keyword>
<name>A0A222VU46_9PSEU</name>
<dbReference type="SUPFAM" id="SSF103473">
    <property type="entry name" value="MFS general substrate transporter"/>
    <property type="match status" value="1"/>
</dbReference>
<dbReference type="PANTHER" id="PTHR42718:SF42">
    <property type="entry name" value="EXPORT PROTEIN"/>
    <property type="match status" value="1"/>
</dbReference>
<reference evidence="7 8" key="1">
    <citation type="submission" date="2016-10" db="EMBL/GenBank/DDBJ databases">
        <authorList>
            <person name="de Groot N.N."/>
        </authorList>
    </citation>
    <scope>NUCLEOTIDE SEQUENCE [LARGE SCALE GENOMIC DNA]</scope>
    <source>
        <strain evidence="7 8">CGMCC 4.5506</strain>
    </source>
</reference>
<dbReference type="PRINTS" id="PR01036">
    <property type="entry name" value="TCRTETB"/>
</dbReference>
<dbReference type="PROSITE" id="PS50850">
    <property type="entry name" value="MFS"/>
    <property type="match status" value="1"/>
</dbReference>
<dbReference type="KEGG" id="pmad:BAY61_22115"/>
<protein>
    <submittedName>
        <fullName evidence="7">Drug resistance transporter, EmrB/QacA subfamily</fullName>
    </submittedName>
</protein>
<dbReference type="PANTHER" id="PTHR42718">
    <property type="entry name" value="MAJOR FACILITATOR SUPERFAMILY MULTIDRUG TRANSPORTER MFSC"/>
    <property type="match status" value="1"/>
</dbReference>
<dbReference type="CDD" id="cd17321">
    <property type="entry name" value="MFS_MMR_MDR_like"/>
    <property type="match status" value="1"/>
</dbReference>
<evidence type="ECO:0000256" key="6">
    <source>
        <dbReference type="ARBA" id="ARBA00023136"/>
    </source>
</evidence>
<dbReference type="EMBL" id="FMZE01000012">
    <property type="protein sequence ID" value="SDD76864.1"/>
    <property type="molecule type" value="Genomic_DNA"/>
</dbReference>